<sequence>MFDGKENGLLLDFVYSGSKIYSANKSPIMYIKSSMSTLLCLIMFVHGVTGEVGTKEFPRDLEDPLFVYHYGFSFFFLVLSYLSTELGAVFVLIVFMAKQEERMCRDYHVHPLFTFMKNIVHIQLKELESNLRI</sequence>
<keyword evidence="1" id="KW-0472">Membrane</keyword>
<dbReference type="Proteomes" id="UP000887565">
    <property type="component" value="Unplaced"/>
</dbReference>
<dbReference type="GO" id="GO:0005245">
    <property type="term" value="F:voltage-gated calcium channel activity"/>
    <property type="evidence" value="ECO:0007669"/>
    <property type="project" value="TreeGrafter"/>
</dbReference>
<dbReference type="GO" id="GO:0051968">
    <property type="term" value="P:positive regulation of synaptic transmission, glutamatergic"/>
    <property type="evidence" value="ECO:0007669"/>
    <property type="project" value="TreeGrafter"/>
</dbReference>
<reference evidence="3" key="1">
    <citation type="submission" date="2022-11" db="UniProtKB">
        <authorList>
            <consortium name="WormBaseParasite"/>
        </authorList>
    </citation>
    <scope>IDENTIFICATION</scope>
</reference>
<keyword evidence="1" id="KW-1133">Transmembrane helix</keyword>
<dbReference type="GO" id="GO:0019226">
    <property type="term" value="P:transmission of nerve impulse"/>
    <property type="evidence" value="ECO:0007669"/>
    <property type="project" value="TreeGrafter"/>
</dbReference>
<dbReference type="InterPro" id="IPR051072">
    <property type="entry name" value="CACNG_subunit"/>
</dbReference>
<accession>A0A915J256</accession>
<name>A0A915J256_ROMCU</name>
<dbReference type="GO" id="GO:0098839">
    <property type="term" value="C:postsynaptic density membrane"/>
    <property type="evidence" value="ECO:0007669"/>
    <property type="project" value="TreeGrafter"/>
</dbReference>
<protein>
    <submittedName>
        <fullName evidence="3">Uncharacterized protein</fullName>
    </submittedName>
</protein>
<dbReference type="PANTHER" id="PTHR12107:SF0">
    <property type="entry name" value="STARGAZIN (MAMMALIAN CALCIUM CHANNEL) HOMOLOG"/>
    <property type="match status" value="1"/>
</dbReference>
<evidence type="ECO:0000256" key="1">
    <source>
        <dbReference type="SAM" id="Phobius"/>
    </source>
</evidence>
<dbReference type="AlphaFoldDB" id="A0A915J256"/>
<dbReference type="GO" id="GO:0099590">
    <property type="term" value="P:neurotransmitter receptor internalization"/>
    <property type="evidence" value="ECO:0007669"/>
    <property type="project" value="TreeGrafter"/>
</dbReference>
<dbReference type="PANTHER" id="PTHR12107">
    <property type="entry name" value="VOLTAGE-DEPENDENT CALCIUM CHANNEL GAMMA SUBUNIT"/>
    <property type="match status" value="1"/>
</dbReference>
<evidence type="ECO:0000313" key="2">
    <source>
        <dbReference type="Proteomes" id="UP000887565"/>
    </source>
</evidence>
<dbReference type="WBParaSite" id="nRc.2.0.1.t20546-RA">
    <property type="protein sequence ID" value="nRc.2.0.1.t20546-RA"/>
    <property type="gene ID" value="nRc.2.0.1.g20546"/>
</dbReference>
<dbReference type="GO" id="GO:0098943">
    <property type="term" value="P:neurotransmitter receptor transport, postsynaptic endosome to lysosome"/>
    <property type="evidence" value="ECO:0007669"/>
    <property type="project" value="TreeGrafter"/>
</dbReference>
<dbReference type="GO" id="GO:0032281">
    <property type="term" value="C:AMPA glutamate receptor complex"/>
    <property type="evidence" value="ECO:0007669"/>
    <property type="project" value="TreeGrafter"/>
</dbReference>
<evidence type="ECO:0000313" key="3">
    <source>
        <dbReference type="WBParaSite" id="nRc.2.0.1.t20546-RA"/>
    </source>
</evidence>
<feature type="transmembrane region" description="Helical" evidence="1">
    <location>
        <begin position="29"/>
        <end position="48"/>
    </location>
</feature>
<feature type="transmembrane region" description="Helical" evidence="1">
    <location>
        <begin position="68"/>
        <end position="95"/>
    </location>
</feature>
<dbReference type="Gene3D" id="1.20.140.150">
    <property type="match status" value="1"/>
</dbReference>
<organism evidence="2 3">
    <name type="scientific">Romanomermis culicivorax</name>
    <name type="common">Nematode worm</name>
    <dbReference type="NCBI Taxonomy" id="13658"/>
    <lineage>
        <taxon>Eukaryota</taxon>
        <taxon>Metazoa</taxon>
        <taxon>Ecdysozoa</taxon>
        <taxon>Nematoda</taxon>
        <taxon>Enoplea</taxon>
        <taxon>Dorylaimia</taxon>
        <taxon>Mermithida</taxon>
        <taxon>Mermithoidea</taxon>
        <taxon>Mermithidae</taxon>
        <taxon>Romanomermis</taxon>
    </lineage>
</organism>
<keyword evidence="2" id="KW-1185">Reference proteome</keyword>
<keyword evidence="1" id="KW-0812">Transmembrane</keyword>
<dbReference type="GO" id="GO:0098970">
    <property type="term" value="P:postsynaptic neurotransmitter receptor diffusion trapping"/>
    <property type="evidence" value="ECO:0007669"/>
    <property type="project" value="TreeGrafter"/>
</dbReference>
<proteinExistence type="predicted"/>
<dbReference type="GO" id="GO:0016247">
    <property type="term" value="F:channel regulator activity"/>
    <property type="evidence" value="ECO:0007669"/>
    <property type="project" value="TreeGrafter"/>
</dbReference>